<sequence length="1606" mass="161702">MLSTTTPGTVSGTTGSQQQNADVGATMSSNAAAALGSSPTGSSSGLKTVKGEPYSTLSPENASNQTMSDDASAGTSVGGGSGNKNGASHNNGGSGSGSGSNNASNASGASAEGVPSATGSTPNMLRQNSSGSINSCLAGSPNNTSDHSNSSNVSASIAQIVEGGGTSSCDLLQDDKKKKINIKEEDGGKSQPGISTDKSNSSSSSSGGNGGSGSGAGGNGGSNVKGAVAGTLANVTVKEEPTDILGSFVNLKKEENLSPNMSPVGFGSIGGPPGSVQDRSVTPVKMELNPNNGGGGGSGTHNNNNNNNTEKTSSALDDIAGCNPLSADNINESSNSGPGSGTGGAGGGPGSTVSGGPAGSGGGGGGVGPGGIGIGGLNVPPVGGNFIGGNAGGPLGNCLDYMQQQNHIFVFSTQLANKGAESVLSGQFQTIIAYHCTQPATKSFLEDFFMKNPMKMNKLQRQNSLGICNMPGSGGQPWMPGGGGAGGGGPSVVSKMLQQQPQQQKQGGPKAHFNQAENSNKATGLRGAMPGNFGGDNSDSLVNESELMCWETGSRNNMEGNPTESQALKLLEGGVDSIVGGLGKCGDLSNESNIISLQGVKVPDENLTPQQRQHREEQLAKIKKMNQFLFPENDSGGQMPGAGNQLGKLTNEQAMAGNLPPNMIMSMGGGGPGGPGPTMVNPALNPQMRQMQSNLLAQNSQKSEHVPATLGEDVLLPGDVMSDMGPGMPCNSGPKSGCGGGPVNAPGGLQCGPGGVMNVNVANIVGNNIQCPGGGGPGGNLMTNSPEIMGAFGSTNCGVIGGGGPGGDMNKNVPNPDGMPQVGMAQMEWSKIQHQFFEERLKGNKPGGCRPSGMAGPGSGGAVPPPPMGGGPANQQQQSLRNNVQGPPPPYHPTQRSASVPIATQSPNPSSPNNLSLPSPRTTGGALGIPSNSPSMEATATNTSAAGNTATSAAGAMNALAASKNCFQSDAGSPSNRQRSGGGAGPGAGNTGNVMNHLNSNPSTPLSHLSPKELDSFSQASSAGDMKGTRPSPQRPRSPGNTGSHLIEPNNMEPRFPASSPGLNFNTHMQSNTNTAMNAYKGPGSNNALERQNSGPGGPVQFARRSDNMPLNPNSSNRPPQNKMAQNFDPISSLAQMSQQLTSCVSGVGSPAGGMNMMGPGDMNIGQGVEHGMMAGIDGGSMEHMNHGGVGAGSNSCHPINPLMNSMGQRMLNPKMCGAGGGFNAAANGVIRDGPGGPNPNFHGIMPPARMMSRMPVNFGPNFNPNIQVKASTPNTIQYMPVRPQNNNNGSNVRMPPSLEFLQRYANPQMAGGGGPPMGNDLGMMVGVGPINMNSPSEQQLKMANQPGGMPNNAGGNGNGMNFFQNCNQLPGLDDEGGLMPGHDGLGIGQPPMIRGMRPHGMRGLGARLQAPGGNIVNRQQPQFPGTPDGLDCNDPTAMFNNAGGPCNSVGPMFPASQQQQQQQAQQKPQHLKGMPAGMCQNAPGGGGVGGNVVLPGNSPATGGPVMLPGDMGQSVMGPNNNNVMAGVGNSGGVGGGVGVGNNANPNYKPFVGPSSNDLKYAQQYHSFQQQLYATNTRSQQQQQGAGNMNAMPPNLSPNPAFFVNK</sequence>
<feature type="compositionally biased region" description="Gly residues" evidence="4">
    <location>
        <begin position="980"/>
        <end position="990"/>
    </location>
</feature>
<evidence type="ECO:0000313" key="7">
    <source>
        <dbReference type="RefSeq" id="XP_030379735.1"/>
    </source>
</evidence>
<evidence type="ECO:0000259" key="5">
    <source>
        <dbReference type="Pfam" id="PF11502"/>
    </source>
</evidence>
<feature type="compositionally biased region" description="Polar residues" evidence="4">
    <location>
        <begin position="994"/>
        <end position="1007"/>
    </location>
</feature>
<feature type="region of interest" description="Disordered" evidence="4">
    <location>
        <begin position="1575"/>
        <end position="1606"/>
    </location>
</feature>
<feature type="region of interest" description="Disordered" evidence="4">
    <location>
        <begin position="841"/>
        <end position="944"/>
    </location>
</feature>
<proteinExistence type="inferred from homology"/>
<accession>A0A6J2TW06</accession>
<gene>
    <name evidence="7" type="primary">LOC115627979</name>
</gene>
<feature type="compositionally biased region" description="Low complexity" evidence="4">
    <location>
        <begin position="498"/>
        <end position="510"/>
    </location>
</feature>
<feature type="region of interest" description="Disordered" evidence="4">
    <location>
        <begin position="1"/>
        <end position="156"/>
    </location>
</feature>
<evidence type="ECO:0000256" key="4">
    <source>
        <dbReference type="SAM" id="MobiDB-lite"/>
    </source>
</evidence>
<feature type="region of interest" description="Disordered" evidence="4">
    <location>
        <begin position="968"/>
        <end position="1126"/>
    </location>
</feature>
<dbReference type="GeneID" id="115627979"/>
<feature type="compositionally biased region" description="Low complexity" evidence="4">
    <location>
        <begin position="31"/>
        <end position="45"/>
    </location>
</feature>
<comment type="subcellular location">
    <subcellularLocation>
        <location evidence="1">Nucleus</location>
    </subcellularLocation>
</comment>
<organism evidence="6 7">
    <name type="scientific">Drosophila lebanonensis</name>
    <name type="common">Fruit fly</name>
    <name type="synonym">Scaptodrosophila lebanonensis</name>
    <dbReference type="NCBI Taxonomy" id="7225"/>
    <lineage>
        <taxon>Eukaryota</taxon>
        <taxon>Metazoa</taxon>
        <taxon>Ecdysozoa</taxon>
        <taxon>Arthropoda</taxon>
        <taxon>Hexapoda</taxon>
        <taxon>Insecta</taxon>
        <taxon>Pterygota</taxon>
        <taxon>Neoptera</taxon>
        <taxon>Endopterygota</taxon>
        <taxon>Diptera</taxon>
        <taxon>Brachycera</taxon>
        <taxon>Muscomorpha</taxon>
        <taxon>Ephydroidea</taxon>
        <taxon>Drosophilidae</taxon>
        <taxon>Scaptodrosophila</taxon>
    </lineage>
</organism>
<keyword evidence="3" id="KW-0539">Nucleus</keyword>
<feature type="compositionally biased region" description="Gly residues" evidence="4">
    <location>
        <begin position="480"/>
        <end position="490"/>
    </location>
</feature>
<dbReference type="Proteomes" id="UP000504634">
    <property type="component" value="Unplaced"/>
</dbReference>
<feature type="compositionally biased region" description="Low complexity" evidence="4">
    <location>
        <begin position="906"/>
        <end position="920"/>
    </location>
</feature>
<feature type="compositionally biased region" description="Gly residues" evidence="4">
    <location>
        <begin position="338"/>
        <end position="350"/>
    </location>
</feature>
<feature type="compositionally biased region" description="Low complexity" evidence="4">
    <location>
        <begin position="140"/>
        <end position="156"/>
    </location>
</feature>
<feature type="compositionally biased region" description="Polar residues" evidence="4">
    <location>
        <begin position="1084"/>
        <end position="1094"/>
    </location>
</feature>
<feature type="compositionally biased region" description="Polar residues" evidence="4">
    <location>
        <begin position="55"/>
        <end position="69"/>
    </location>
</feature>
<evidence type="ECO:0000256" key="1">
    <source>
        <dbReference type="ARBA" id="ARBA00004123"/>
    </source>
</evidence>
<feature type="compositionally biased region" description="Polar residues" evidence="4">
    <location>
        <begin position="117"/>
        <end position="137"/>
    </location>
</feature>
<dbReference type="RefSeq" id="XP_030379735.1">
    <property type="nucleotide sequence ID" value="XM_030523875.1"/>
</dbReference>
<protein>
    <submittedName>
        <fullName evidence="7">Protein BCL9 homolog</fullName>
    </submittedName>
</protein>
<name>A0A6J2TW06_DROLE</name>
<evidence type="ECO:0000256" key="3">
    <source>
        <dbReference type="ARBA" id="ARBA00023242"/>
    </source>
</evidence>
<feature type="compositionally biased region" description="Polar residues" evidence="4">
    <location>
        <begin position="968"/>
        <end position="979"/>
    </location>
</feature>
<feature type="compositionally biased region" description="Polar residues" evidence="4">
    <location>
        <begin position="894"/>
        <end position="905"/>
    </location>
</feature>
<dbReference type="GO" id="GO:0005634">
    <property type="term" value="C:nucleus"/>
    <property type="evidence" value="ECO:0007669"/>
    <property type="project" value="UniProtKB-SubCell"/>
</dbReference>
<comment type="similarity">
    <text evidence="2">Belongs to the BCL9 family.</text>
</comment>
<feature type="compositionally biased region" description="Low complexity" evidence="4">
    <location>
        <begin position="99"/>
        <end position="113"/>
    </location>
</feature>
<feature type="compositionally biased region" description="Polar residues" evidence="4">
    <location>
        <begin position="873"/>
        <end position="885"/>
    </location>
</feature>
<evidence type="ECO:0000256" key="2">
    <source>
        <dbReference type="ARBA" id="ARBA00009200"/>
    </source>
</evidence>
<dbReference type="InterPro" id="IPR024670">
    <property type="entry name" value="BCL9_beta-catenin-bd_dom"/>
</dbReference>
<feature type="compositionally biased region" description="Low complexity" evidence="4">
    <location>
        <begin position="1"/>
        <end position="19"/>
    </location>
</feature>
<dbReference type="OrthoDB" id="7668649at2759"/>
<feature type="region of interest" description="Disordered" evidence="4">
    <location>
        <begin position="480"/>
        <end position="515"/>
    </location>
</feature>
<feature type="region of interest" description="Disordered" evidence="4">
    <location>
        <begin position="180"/>
        <end position="226"/>
    </location>
</feature>
<feature type="region of interest" description="Disordered" evidence="4">
    <location>
        <begin position="256"/>
        <end position="364"/>
    </location>
</feature>
<feature type="compositionally biased region" description="Low complexity" evidence="4">
    <location>
        <begin position="1580"/>
        <end position="1592"/>
    </location>
</feature>
<feature type="compositionally biased region" description="Polar residues" evidence="4">
    <location>
        <begin position="1109"/>
        <end position="1126"/>
    </location>
</feature>
<reference evidence="7" key="1">
    <citation type="submission" date="2025-08" db="UniProtKB">
        <authorList>
            <consortium name="RefSeq"/>
        </authorList>
    </citation>
    <scope>IDENTIFICATION</scope>
    <source>
        <strain evidence="7">11010-0011.00</strain>
        <tissue evidence="7">Whole body</tissue>
    </source>
</reference>
<evidence type="ECO:0000313" key="6">
    <source>
        <dbReference type="Proteomes" id="UP000504634"/>
    </source>
</evidence>
<feature type="compositionally biased region" description="Polar residues" evidence="4">
    <location>
        <begin position="1061"/>
        <end position="1077"/>
    </location>
</feature>
<keyword evidence="6" id="KW-1185">Reference proteome</keyword>
<dbReference type="CTD" id="43791"/>
<dbReference type="Pfam" id="PF11502">
    <property type="entry name" value="BCL9"/>
    <property type="match status" value="1"/>
</dbReference>
<feature type="compositionally biased region" description="Gly residues" evidence="4">
    <location>
        <begin position="207"/>
        <end position="223"/>
    </location>
</feature>
<feature type="domain" description="B-cell lymphoma 9 beta-catenin binding" evidence="5">
    <location>
        <begin position="606"/>
        <end position="640"/>
    </location>
</feature>